<evidence type="ECO:0000313" key="4">
    <source>
        <dbReference type="Proteomes" id="UP000198662"/>
    </source>
</evidence>
<dbReference type="SUPFAM" id="SSF48452">
    <property type="entry name" value="TPR-like"/>
    <property type="match status" value="1"/>
</dbReference>
<dbReference type="Pfam" id="PF13191">
    <property type="entry name" value="AAA_16"/>
    <property type="match status" value="1"/>
</dbReference>
<dbReference type="Proteomes" id="UP000198662">
    <property type="component" value="Unassembled WGS sequence"/>
</dbReference>
<proteinExistence type="predicted"/>
<dbReference type="STRING" id="380244.SAMN05216298_1965"/>
<feature type="domain" description="Orc1-like AAA ATPase" evidence="2">
    <location>
        <begin position="169"/>
        <end position="291"/>
    </location>
</feature>
<dbReference type="PRINTS" id="PR00364">
    <property type="entry name" value="DISEASERSIST"/>
</dbReference>
<dbReference type="InterPro" id="IPR019734">
    <property type="entry name" value="TPR_rpt"/>
</dbReference>
<keyword evidence="4" id="KW-1185">Reference proteome</keyword>
<reference evidence="4" key="1">
    <citation type="submission" date="2016-10" db="EMBL/GenBank/DDBJ databases">
        <authorList>
            <person name="Varghese N."/>
            <person name="Submissions S."/>
        </authorList>
    </citation>
    <scope>NUCLEOTIDE SEQUENCE [LARGE SCALE GENOMIC DNA]</scope>
    <source>
        <strain evidence="4">CGMCC 4.3147</strain>
    </source>
</reference>
<dbReference type="PANTHER" id="PTHR47691:SF3">
    <property type="entry name" value="HTH-TYPE TRANSCRIPTIONAL REGULATOR RV0890C-RELATED"/>
    <property type="match status" value="1"/>
</dbReference>
<dbReference type="InterPro" id="IPR027417">
    <property type="entry name" value="P-loop_NTPase"/>
</dbReference>
<accession>A0A1G9FRH1</accession>
<dbReference type="AlphaFoldDB" id="A0A1G9FRH1"/>
<name>A0A1G9FRH1_9ACTN</name>
<evidence type="ECO:0000259" key="2">
    <source>
        <dbReference type="Pfam" id="PF13191"/>
    </source>
</evidence>
<gene>
    <name evidence="3" type="ORF">SAMN05216298_1965</name>
</gene>
<dbReference type="EMBL" id="FNGF01000002">
    <property type="protein sequence ID" value="SDK90723.1"/>
    <property type="molecule type" value="Genomic_DNA"/>
</dbReference>
<dbReference type="PANTHER" id="PTHR47691">
    <property type="entry name" value="REGULATOR-RELATED"/>
    <property type="match status" value="1"/>
</dbReference>
<dbReference type="Gene3D" id="3.40.50.300">
    <property type="entry name" value="P-loop containing nucleotide triphosphate hydrolases"/>
    <property type="match status" value="1"/>
</dbReference>
<dbReference type="SUPFAM" id="SSF52540">
    <property type="entry name" value="P-loop containing nucleoside triphosphate hydrolases"/>
    <property type="match status" value="1"/>
</dbReference>
<evidence type="ECO:0000256" key="1">
    <source>
        <dbReference type="SAM" id="MobiDB-lite"/>
    </source>
</evidence>
<dbReference type="Gene3D" id="1.25.40.10">
    <property type="entry name" value="Tetratricopeptide repeat domain"/>
    <property type="match status" value="2"/>
</dbReference>
<dbReference type="InterPro" id="IPR011990">
    <property type="entry name" value="TPR-like_helical_dom_sf"/>
</dbReference>
<dbReference type="InterPro" id="IPR041664">
    <property type="entry name" value="AAA_16"/>
</dbReference>
<evidence type="ECO:0000313" key="3">
    <source>
        <dbReference type="EMBL" id="SDK90723.1"/>
    </source>
</evidence>
<protein>
    <submittedName>
        <fullName evidence="3">Tetratricopeptide repeat-containing protein</fullName>
    </submittedName>
</protein>
<organism evidence="3 4">
    <name type="scientific">Glycomyces sambucus</name>
    <dbReference type="NCBI Taxonomy" id="380244"/>
    <lineage>
        <taxon>Bacteria</taxon>
        <taxon>Bacillati</taxon>
        <taxon>Actinomycetota</taxon>
        <taxon>Actinomycetes</taxon>
        <taxon>Glycomycetales</taxon>
        <taxon>Glycomycetaceae</taxon>
        <taxon>Glycomyces</taxon>
    </lineage>
</organism>
<dbReference type="RefSeq" id="WP_176953257.1">
    <property type="nucleotide sequence ID" value="NZ_FNGF01000002.1"/>
</dbReference>
<sequence>MTASPPPGTVARLAAWLALHLNETGRSVAEVARELGVGEETVRAWLAGRRAGDDGEFAHLDSPVRLGRWLRARIADSGCTVREIAESTEDVSRVTIYYWLKGEHLPRPPAGDEPDRFDLLLSNPRLGLDLRQRVQLDEVRRRLTGTSLTAPPPSDDWPARTLPADNRAFTGRNEELRRLDRLLREHHRGRAVVISALTGIGGVGKTALAVHWARSRAVRARFPDGCLYLNLNGFADVPPTDPEQALTRLLEQLGVDPKGVSGTPDALAAQYREALKGRRLLIVLDNAHAEPQVRPLLPDEPECLVVVTSRNRLGGLRATHPGIADLALDTLTAAEAASLVRSLLGRPVAKGAGDGEIAAFAAACGRLPLAIHIAAANYLTHHVDSSSIGEYTRLLADDRLGRLAAGPTDPSTSVAAVMDASYRRLTAPARRLYRLLGLHPGPDVSAALAGSLAGLDATEVRSALLELTRANLLAEDARGRFSLHDLLRDHAAGITRRTDSDVERRKAMRRLLDHYVHTAYPAALLLQQSMHELAVPLAEPSPGAAPETFTDRDAALAWFDAEHLGMTATAAGRPPGEFDALVWQAAWALYGFSRVRGLLRDQAALKYAALEAAERMGEPAAQAHVHRMLSWSDTGLGRFEESRAHLVRALELSGRAEDPVGQASTYSSLAGLAGLQGRYAEARDHSRRFLELFEAAGSRIGVARGLLTLGFYEAQVGEYTEALGHCEQSLEVCQELEPGFRDTLEADIWSSLGLVHGRLGDHGRARSFYLRTLERNRELGEHLKVGETLAALGDLHHSAGDRDAARTAWREALDILTEHEHTTAAEVRANLAALDAGPA</sequence>
<dbReference type="Pfam" id="PF13374">
    <property type="entry name" value="TPR_10"/>
    <property type="match status" value="1"/>
</dbReference>
<dbReference type="SMART" id="SM00028">
    <property type="entry name" value="TPR"/>
    <property type="match status" value="4"/>
</dbReference>
<feature type="region of interest" description="Disordered" evidence="1">
    <location>
        <begin position="144"/>
        <end position="164"/>
    </location>
</feature>
<dbReference type="Pfam" id="PF13424">
    <property type="entry name" value="TPR_12"/>
    <property type="match status" value="2"/>
</dbReference>